<name>A0A1G6IC16_9ACTN</name>
<evidence type="ECO:0000313" key="4">
    <source>
        <dbReference type="Proteomes" id="UP000199086"/>
    </source>
</evidence>
<proteinExistence type="predicted"/>
<evidence type="ECO:0000313" key="3">
    <source>
        <dbReference type="EMBL" id="SDC03998.1"/>
    </source>
</evidence>
<dbReference type="STRING" id="1577474.GA0111570_11543"/>
<feature type="signal peptide" evidence="2">
    <location>
        <begin position="1"/>
        <end position="27"/>
    </location>
</feature>
<keyword evidence="2" id="KW-0732">Signal</keyword>
<accession>A0A1G6IC16</accession>
<feature type="chain" id="PRO_5038566396" evidence="2">
    <location>
        <begin position="28"/>
        <end position="253"/>
    </location>
</feature>
<sequence length="253" mass="26116">MRIRWVVVALAACTLLAGCGLGTQSLAGSGPAASATPAQTPTPTAPQTPTMASVTASPTPSVVGPTPSATSRTPSPTATASSTPSRSADPATADVFSYAGYGRLRLGMTASEGTRRDIVRPLPDDVCGGYVVSGPYRDEPLGVTFGAAKELVEVSANRPGPVTWKGARVGMTWGQVRQRHPDATIVAKNGNGGPFYAAQLRGQGAMILFLAVSEKYSDNWYGGTLMDHPDWPASQEITAIVLSPYSDGVYGGC</sequence>
<evidence type="ECO:0000256" key="1">
    <source>
        <dbReference type="SAM" id="MobiDB-lite"/>
    </source>
</evidence>
<evidence type="ECO:0000256" key="2">
    <source>
        <dbReference type="SAM" id="SignalP"/>
    </source>
</evidence>
<organism evidence="3 4">
    <name type="scientific">Raineyella antarctica</name>
    <dbReference type="NCBI Taxonomy" id="1577474"/>
    <lineage>
        <taxon>Bacteria</taxon>
        <taxon>Bacillati</taxon>
        <taxon>Actinomycetota</taxon>
        <taxon>Actinomycetes</taxon>
        <taxon>Propionibacteriales</taxon>
        <taxon>Propionibacteriaceae</taxon>
        <taxon>Raineyella</taxon>
    </lineage>
</organism>
<keyword evidence="4" id="KW-1185">Reference proteome</keyword>
<dbReference type="Proteomes" id="UP000199086">
    <property type="component" value="Unassembled WGS sequence"/>
</dbReference>
<dbReference type="EMBL" id="FMYF01000015">
    <property type="protein sequence ID" value="SDC03998.1"/>
    <property type="molecule type" value="Genomic_DNA"/>
</dbReference>
<protein>
    <submittedName>
        <fullName evidence="3">Uncharacterized protein</fullName>
    </submittedName>
</protein>
<feature type="region of interest" description="Disordered" evidence="1">
    <location>
        <begin position="27"/>
        <end position="91"/>
    </location>
</feature>
<gene>
    <name evidence="3" type="ORF">GA0111570_11543</name>
</gene>
<reference evidence="3 4" key="1">
    <citation type="submission" date="2016-06" db="EMBL/GenBank/DDBJ databases">
        <authorList>
            <person name="Olsen C.W."/>
            <person name="Carey S."/>
            <person name="Hinshaw L."/>
            <person name="Karasin A.I."/>
        </authorList>
    </citation>
    <scope>NUCLEOTIDE SEQUENCE [LARGE SCALE GENOMIC DNA]</scope>
    <source>
        <strain evidence="3 4">LZ-22</strain>
    </source>
</reference>
<dbReference type="PROSITE" id="PS51257">
    <property type="entry name" value="PROKAR_LIPOPROTEIN"/>
    <property type="match status" value="1"/>
</dbReference>
<dbReference type="AlphaFoldDB" id="A0A1G6IC16"/>